<dbReference type="InterPro" id="IPR002173">
    <property type="entry name" value="Carboh/pur_kinase_PfkB_CS"/>
</dbReference>
<keyword evidence="6" id="KW-1185">Reference proteome</keyword>
<organism evidence="5 6">
    <name type="scientific">Paenibacillus plantiphilus</name>
    <dbReference type="NCBI Taxonomy" id="2905650"/>
    <lineage>
        <taxon>Bacteria</taxon>
        <taxon>Bacillati</taxon>
        <taxon>Bacillota</taxon>
        <taxon>Bacilli</taxon>
        <taxon>Bacillales</taxon>
        <taxon>Paenibacillaceae</taxon>
        <taxon>Paenibacillus</taxon>
    </lineage>
</organism>
<comment type="similarity">
    <text evidence="1">Belongs to the carbohydrate kinase PfkB family.</text>
</comment>
<dbReference type="EC" id="2.7.1.218" evidence="5"/>
<dbReference type="InterPro" id="IPR050306">
    <property type="entry name" value="PfkB_Carbo_kinase"/>
</dbReference>
<dbReference type="SUPFAM" id="SSF53613">
    <property type="entry name" value="Ribokinase-like"/>
    <property type="match status" value="1"/>
</dbReference>
<evidence type="ECO:0000313" key="6">
    <source>
        <dbReference type="Proteomes" id="UP000838686"/>
    </source>
</evidence>
<reference evidence="5" key="1">
    <citation type="submission" date="2022-01" db="EMBL/GenBank/DDBJ databases">
        <authorList>
            <person name="Criscuolo A."/>
        </authorList>
    </citation>
    <scope>NUCLEOTIDE SEQUENCE</scope>
    <source>
        <strain evidence="5">CIP111893</strain>
    </source>
</reference>
<name>A0ABN8G3B9_9BACL</name>
<dbReference type="Proteomes" id="UP000838686">
    <property type="component" value="Unassembled WGS sequence"/>
</dbReference>
<evidence type="ECO:0000313" key="5">
    <source>
        <dbReference type="EMBL" id="CAH1198792.1"/>
    </source>
</evidence>
<evidence type="ECO:0000256" key="1">
    <source>
        <dbReference type="ARBA" id="ARBA00010688"/>
    </source>
</evidence>
<proteinExistence type="inferred from homology"/>
<sequence>MKVAGVGFNCIDIYEDLNKCYPTGNSVDFVIHMSRLGAEASMVSVVGSDSYGVLMIEKLRDEQVDISHMHTREGKTAIFIMDMNGNDRVHKEKIEGVMADFALSEEDKQFIQNHQAIHTNLSGQITDQLSWFRNQGIEIIFDFSTRTNKEVAAPILPDTDYAFFSYTQEDEYIMEFIKWAHHLGPRIVVVTLGERGSLAYDGQTLFKGNIVPSEVVNTVGAGDSFCAGFMYGQLSGWTIPESLKNGAKVAAEVVSKFEPY</sequence>
<dbReference type="Gene3D" id="3.40.1190.20">
    <property type="match status" value="1"/>
</dbReference>
<dbReference type="InterPro" id="IPR029056">
    <property type="entry name" value="Ribokinase-like"/>
</dbReference>
<dbReference type="Pfam" id="PF00294">
    <property type="entry name" value="PfkB"/>
    <property type="match status" value="1"/>
</dbReference>
<dbReference type="RefSeq" id="WP_236339473.1">
    <property type="nucleotide sequence ID" value="NZ_CAKMMF010000005.1"/>
</dbReference>
<dbReference type="PROSITE" id="PS00584">
    <property type="entry name" value="PFKB_KINASES_2"/>
    <property type="match status" value="1"/>
</dbReference>
<dbReference type="EMBL" id="CAKMMF010000005">
    <property type="protein sequence ID" value="CAH1198792.1"/>
    <property type="molecule type" value="Genomic_DNA"/>
</dbReference>
<dbReference type="GO" id="GO:0016740">
    <property type="term" value="F:transferase activity"/>
    <property type="evidence" value="ECO:0007669"/>
    <property type="project" value="UniProtKB-KW"/>
</dbReference>
<dbReference type="PANTHER" id="PTHR43085:SF41">
    <property type="entry name" value="FRUCTOSELYSINE 6-KINASE"/>
    <property type="match status" value="1"/>
</dbReference>
<keyword evidence="3" id="KW-0418">Kinase</keyword>
<accession>A0ABN8G3B9</accession>
<evidence type="ECO:0000256" key="2">
    <source>
        <dbReference type="ARBA" id="ARBA00022679"/>
    </source>
</evidence>
<evidence type="ECO:0000256" key="3">
    <source>
        <dbReference type="ARBA" id="ARBA00022777"/>
    </source>
</evidence>
<protein>
    <submittedName>
        <fullName evidence="5">Fructoselysine 6-kinase</fullName>
        <ecNumber evidence="5">2.7.1.218</ecNumber>
    </submittedName>
</protein>
<gene>
    <name evidence="5" type="primary">frlD_2</name>
    <name evidence="5" type="ORF">PAECIP111893_01104</name>
</gene>
<dbReference type="InterPro" id="IPR011611">
    <property type="entry name" value="PfkB_dom"/>
</dbReference>
<keyword evidence="2 5" id="KW-0808">Transferase</keyword>
<comment type="caution">
    <text evidence="5">The sequence shown here is derived from an EMBL/GenBank/DDBJ whole genome shotgun (WGS) entry which is preliminary data.</text>
</comment>
<feature type="domain" description="Carbohydrate kinase PfkB" evidence="4">
    <location>
        <begin position="32"/>
        <end position="257"/>
    </location>
</feature>
<evidence type="ECO:0000259" key="4">
    <source>
        <dbReference type="Pfam" id="PF00294"/>
    </source>
</evidence>
<dbReference type="NCBIfam" id="NF007321">
    <property type="entry name" value="PRK09813.1"/>
    <property type="match status" value="1"/>
</dbReference>
<dbReference type="PANTHER" id="PTHR43085">
    <property type="entry name" value="HEXOKINASE FAMILY MEMBER"/>
    <property type="match status" value="1"/>
</dbReference>